<sequence>MDMITYLMMARKKESKNQEKSSTTQDKLMTVKPASITEQDELMTIEAELITNEDELIGIEPESRTTPKELAMIPPKSTLIRKELVMTRPISKTSQQELIKMNEQSGIMTSKELQDKAGTVGYKDRLTKTTYAKIVERLEQYEAIQNSDAVTVIVSLMRVIDKISTWLNLNDNNPKKEQRKKVLKELQKQIADYLPTLVTTEEARERLDPELAQLLVQGEYYAKSPTILFTYLMEKIISIYRVGEITKQNFKTEMRNFLIADNDLIGATSLASQSSGGSGGVKIGFDAGSFILPCFKLAVDIDIKAKVAATRLIISECQSELENTKNLSRYCLMNMNGRGMEGKIKGTLTVAFDPILDFEGQNVEILETASLNCVPTLKAYVSGAADVKGVFLQVIEPSPRYFNLFEEVDKVIFDLVTSKNQSVKVKMPSEPVFFSLTSNAYGGEVEAGAKGQIGVEVNLGGEEQQFSSGAMAKAELKAGVYGSAKFSNYTYQNRLSNGIFKTQRTKMFLKQVYAAAEASASVEVAQDPYLDQSKRGQYDLINSLSYSSGFLYWDKKTAKLSKDGLSGFAHGHSLIAQQLTYNYYLGTPEQKSRYTQSLATQLKPVDQKTIENFLNNHKDLILDILKVQKEGHFLEATFVAPENLDFLLDAQFGLPDNDTFERLEKQSTKLQSLRFRTALEDGDNITKPGFKFGLNLKVVKLGIDLGKVEEASSLKFTDYAIEWYDQQGAPSQSQPNQYVPSSFLFL</sequence>
<proteinExistence type="predicted"/>
<dbReference type="Proteomes" id="UP000017981">
    <property type="component" value="Unassembled WGS sequence"/>
</dbReference>
<evidence type="ECO:0000313" key="2">
    <source>
        <dbReference type="Proteomes" id="UP000017981"/>
    </source>
</evidence>
<reference evidence="1 2" key="1">
    <citation type="submission" date="2013-01" db="EMBL/GenBank/DDBJ databases">
        <authorList>
            <person name="Bench S."/>
        </authorList>
    </citation>
    <scope>NUCLEOTIDE SEQUENCE [LARGE SCALE GENOMIC DNA]</scope>
    <source>
        <strain evidence="1 2">WH 0005</strain>
    </source>
</reference>
<evidence type="ECO:0000313" key="1">
    <source>
        <dbReference type="EMBL" id="CCQ56018.1"/>
    </source>
</evidence>
<reference evidence="1 2" key="2">
    <citation type="submission" date="2013-09" db="EMBL/GenBank/DDBJ databases">
        <title>Whole genome comparison of six Crocosphaera watsonii strains with differing phenotypes.</title>
        <authorList>
            <person name="Bench S.R."/>
            <person name="Heller P."/>
            <person name="Frank I."/>
            <person name="Arciniega M."/>
            <person name="Shilova I.N."/>
            <person name="Zehr J.P."/>
        </authorList>
    </citation>
    <scope>NUCLEOTIDE SEQUENCE [LARGE SCALE GENOMIC DNA]</scope>
    <source>
        <strain evidence="1 2">WH 0005</strain>
    </source>
</reference>
<dbReference type="RefSeq" id="WP_021833010.1">
    <property type="nucleotide sequence ID" value="NZ_CAQL01000529.1"/>
</dbReference>
<evidence type="ECO:0008006" key="3">
    <source>
        <dbReference type="Google" id="ProtNLM"/>
    </source>
</evidence>
<organism evidence="1 2">
    <name type="scientific">Crocosphaera watsonii WH 0005</name>
    <dbReference type="NCBI Taxonomy" id="423472"/>
    <lineage>
        <taxon>Bacteria</taxon>
        <taxon>Bacillati</taxon>
        <taxon>Cyanobacteriota</taxon>
        <taxon>Cyanophyceae</taxon>
        <taxon>Oscillatoriophycideae</taxon>
        <taxon>Chroococcales</taxon>
        <taxon>Aphanothecaceae</taxon>
        <taxon>Crocosphaera</taxon>
    </lineage>
</organism>
<dbReference type="AlphaFoldDB" id="T2ISN6"/>
<comment type="caution">
    <text evidence="1">The sequence shown here is derived from an EMBL/GenBank/DDBJ whole genome shotgun (WGS) entry which is preliminary data.</text>
</comment>
<dbReference type="EMBL" id="CAQL01000529">
    <property type="protein sequence ID" value="CCQ56018.1"/>
    <property type="molecule type" value="Genomic_DNA"/>
</dbReference>
<gene>
    <name evidence="1" type="ORF">CWATWH0005_1966</name>
</gene>
<accession>T2ISN6</accession>
<name>T2ISN6_CROWT</name>
<protein>
    <recommendedName>
        <fullName evidence="3">Lead, cadmium, zinc and mercury transporting ATPase Copper-translocating P-type ATPase</fullName>
    </recommendedName>
</protein>